<name>A0ABZ2DPV5_RAOOR</name>
<organism evidence="1 2">
    <name type="scientific">Raoultella ornithinolytica</name>
    <name type="common">Klebsiella ornithinolytica</name>
    <dbReference type="NCBI Taxonomy" id="54291"/>
    <lineage>
        <taxon>Bacteria</taxon>
        <taxon>Pseudomonadati</taxon>
        <taxon>Pseudomonadota</taxon>
        <taxon>Gammaproteobacteria</taxon>
        <taxon>Enterobacterales</taxon>
        <taxon>Enterobacteriaceae</taxon>
        <taxon>Klebsiella/Raoultella group</taxon>
        <taxon>Raoultella</taxon>
    </lineage>
</organism>
<sequence>MFNVTLKNQQIDIYLNGYRIASEQRDISVAMEVTRVYGLPDGTLNAVVEIIADEQSVPHGEYPVTIDASSSIPWTEQAEGQLISREFSA</sequence>
<evidence type="ECO:0000313" key="2">
    <source>
        <dbReference type="Proteomes" id="UP001350972"/>
    </source>
</evidence>
<gene>
    <name evidence="1" type="ORF">LM286_18310</name>
</gene>
<dbReference type="EMBL" id="CP145163">
    <property type="protein sequence ID" value="WWC10293.1"/>
    <property type="molecule type" value="Genomic_DNA"/>
</dbReference>
<dbReference type="Proteomes" id="UP001350972">
    <property type="component" value="Chromosome"/>
</dbReference>
<reference evidence="1 2" key="1">
    <citation type="submission" date="2024-02" db="EMBL/GenBank/DDBJ databases">
        <title>Tn5403 promotes plasmid rearrangements and degradation of the Klebsiella pneumoniae carbapenemase (KPC) transposon Tn4401.</title>
        <authorList>
            <person name="Sheppard A.E."/>
            <person name="Barry K.E."/>
            <person name="Parikh H.I."/>
            <person name="Vegesana K."/>
            <person name="Sebra R."/>
            <person name="George S."/>
            <person name="Sanderson N.D."/>
            <person name="Stoesser N."/>
            <person name="Eyre D.W."/>
            <person name="Crook D.W."/>
            <person name="Walker A.S."/>
            <person name="Mathers A.J."/>
        </authorList>
    </citation>
    <scope>NUCLEOTIDE SEQUENCE [LARGE SCALE GENOMIC DNA]</scope>
    <source>
        <strain evidence="1 2">CAV1921</strain>
    </source>
</reference>
<accession>A0ABZ2DPV5</accession>
<dbReference type="RefSeq" id="WP_338481282.1">
    <property type="nucleotide sequence ID" value="NZ_CP145156.1"/>
</dbReference>
<protein>
    <submittedName>
        <fullName evidence="1">Uncharacterized protein</fullName>
    </submittedName>
</protein>
<keyword evidence="2" id="KW-1185">Reference proteome</keyword>
<proteinExistence type="predicted"/>
<evidence type="ECO:0000313" key="1">
    <source>
        <dbReference type="EMBL" id="WWC10293.1"/>
    </source>
</evidence>